<dbReference type="Proteomes" id="UP001165960">
    <property type="component" value="Unassembled WGS sequence"/>
</dbReference>
<evidence type="ECO:0000313" key="2">
    <source>
        <dbReference type="Proteomes" id="UP001165960"/>
    </source>
</evidence>
<comment type="caution">
    <text evidence="1">The sequence shown here is derived from an EMBL/GenBank/DDBJ whole genome shotgun (WGS) entry which is preliminary data.</text>
</comment>
<gene>
    <name evidence="1" type="ORF">DSO57_1027619</name>
</gene>
<accession>A0ACC2RSN8</accession>
<proteinExistence type="predicted"/>
<protein>
    <submittedName>
        <fullName evidence="1">Uncharacterized protein</fullName>
    </submittedName>
</protein>
<sequence length="201" mass="22659">MASQTKQELLLGHETFAKRILLMVVAVLNGLRVLLDKPKIEEKPQQAELKEERAPLVLTFPARKLPAIVRDPTKRIAGDTPAFRVLLNAAQRRYMGMLLSLSLKNVMIEFRRCFHASPPAKFRNTNPEPYFKTLEQNIRDCRVVILGHLYYSALGQCHADPSLAVRHRIPTLSSAPPAKVALKSIMGRISKWPYPVPSLST</sequence>
<reference evidence="1" key="1">
    <citation type="submission" date="2022-04" db="EMBL/GenBank/DDBJ databases">
        <title>Genome of the entomopathogenic fungus Entomophthora muscae.</title>
        <authorList>
            <person name="Elya C."/>
            <person name="Lovett B.R."/>
            <person name="Lee E."/>
            <person name="Macias A.M."/>
            <person name="Hajek A.E."/>
            <person name="De Bivort B.L."/>
            <person name="Kasson M.T."/>
            <person name="De Fine Licht H.H."/>
            <person name="Stajich J.E."/>
        </authorList>
    </citation>
    <scope>NUCLEOTIDE SEQUENCE</scope>
    <source>
        <strain evidence="1">Berkeley</strain>
    </source>
</reference>
<organism evidence="1 2">
    <name type="scientific">Entomophthora muscae</name>
    <dbReference type="NCBI Taxonomy" id="34485"/>
    <lineage>
        <taxon>Eukaryota</taxon>
        <taxon>Fungi</taxon>
        <taxon>Fungi incertae sedis</taxon>
        <taxon>Zoopagomycota</taxon>
        <taxon>Entomophthoromycotina</taxon>
        <taxon>Entomophthoromycetes</taxon>
        <taxon>Entomophthorales</taxon>
        <taxon>Entomophthoraceae</taxon>
        <taxon>Entomophthora</taxon>
    </lineage>
</organism>
<name>A0ACC2RSN8_9FUNG</name>
<keyword evidence="2" id="KW-1185">Reference proteome</keyword>
<evidence type="ECO:0000313" key="1">
    <source>
        <dbReference type="EMBL" id="KAJ9053090.1"/>
    </source>
</evidence>
<dbReference type="EMBL" id="QTSX02006559">
    <property type="protein sequence ID" value="KAJ9053090.1"/>
    <property type="molecule type" value="Genomic_DNA"/>
</dbReference>